<feature type="compositionally biased region" description="Basic residues" evidence="1">
    <location>
        <begin position="63"/>
        <end position="72"/>
    </location>
</feature>
<feature type="compositionally biased region" description="Polar residues" evidence="1">
    <location>
        <begin position="1"/>
        <end position="29"/>
    </location>
</feature>
<evidence type="ECO:0000256" key="1">
    <source>
        <dbReference type="SAM" id="MobiDB-lite"/>
    </source>
</evidence>
<gene>
    <name evidence="2" type="ORF">RRG08_065368</name>
</gene>
<feature type="compositionally biased region" description="Basic and acidic residues" evidence="1">
    <location>
        <begin position="52"/>
        <end position="62"/>
    </location>
</feature>
<comment type="caution">
    <text evidence="2">The sequence shown here is derived from an EMBL/GenBank/DDBJ whole genome shotgun (WGS) entry which is preliminary data.</text>
</comment>
<sequence>MGCGSSKVSSQEETLRNSITPDGDTSTTHIVGDLPEENRKKKRGAKVITGADESHLEVDRGQIIKKRPKNSRKLQTQTK</sequence>
<dbReference type="AlphaFoldDB" id="A0AAE1DYG6"/>
<accession>A0AAE1DYG6</accession>
<evidence type="ECO:0000313" key="2">
    <source>
        <dbReference type="EMBL" id="KAK3787367.1"/>
    </source>
</evidence>
<feature type="region of interest" description="Disordered" evidence="1">
    <location>
        <begin position="1"/>
        <end position="79"/>
    </location>
</feature>
<reference evidence="2" key="1">
    <citation type="journal article" date="2023" name="G3 (Bethesda)">
        <title>A reference genome for the long-term kleptoplast-retaining sea slug Elysia crispata morphotype clarki.</title>
        <authorList>
            <person name="Eastman K.E."/>
            <person name="Pendleton A.L."/>
            <person name="Shaikh M.A."/>
            <person name="Suttiyut T."/>
            <person name="Ogas R."/>
            <person name="Tomko P."/>
            <person name="Gavelis G."/>
            <person name="Widhalm J.R."/>
            <person name="Wisecaver J.H."/>
        </authorList>
    </citation>
    <scope>NUCLEOTIDE SEQUENCE</scope>
    <source>
        <strain evidence="2">ECLA1</strain>
    </source>
</reference>
<evidence type="ECO:0000313" key="3">
    <source>
        <dbReference type="Proteomes" id="UP001283361"/>
    </source>
</evidence>
<protein>
    <submittedName>
        <fullName evidence="2">Uncharacterized protein</fullName>
    </submittedName>
</protein>
<dbReference type="Proteomes" id="UP001283361">
    <property type="component" value="Unassembled WGS sequence"/>
</dbReference>
<proteinExistence type="predicted"/>
<name>A0AAE1DYG6_9GAST</name>
<keyword evidence="3" id="KW-1185">Reference proteome</keyword>
<organism evidence="2 3">
    <name type="scientific">Elysia crispata</name>
    <name type="common">lettuce slug</name>
    <dbReference type="NCBI Taxonomy" id="231223"/>
    <lineage>
        <taxon>Eukaryota</taxon>
        <taxon>Metazoa</taxon>
        <taxon>Spiralia</taxon>
        <taxon>Lophotrochozoa</taxon>
        <taxon>Mollusca</taxon>
        <taxon>Gastropoda</taxon>
        <taxon>Heterobranchia</taxon>
        <taxon>Euthyneura</taxon>
        <taxon>Panpulmonata</taxon>
        <taxon>Sacoglossa</taxon>
        <taxon>Placobranchoidea</taxon>
        <taxon>Plakobranchidae</taxon>
        <taxon>Elysia</taxon>
    </lineage>
</organism>
<dbReference type="EMBL" id="JAWDGP010001866">
    <property type="protein sequence ID" value="KAK3787367.1"/>
    <property type="molecule type" value="Genomic_DNA"/>
</dbReference>